<evidence type="ECO:0000256" key="2">
    <source>
        <dbReference type="SAM" id="Phobius"/>
    </source>
</evidence>
<dbReference type="EMBL" id="LBOV01000004">
    <property type="protein sequence ID" value="KKP44283.1"/>
    <property type="molecule type" value="Genomic_DNA"/>
</dbReference>
<evidence type="ECO:0000313" key="4">
    <source>
        <dbReference type="Proteomes" id="UP000034302"/>
    </source>
</evidence>
<dbReference type="PROSITE" id="PS50088">
    <property type="entry name" value="ANK_REPEAT"/>
    <property type="match status" value="1"/>
</dbReference>
<dbReference type="Gene3D" id="3.90.25.10">
    <property type="entry name" value="UDP-galactose 4-epimerase, domain 1"/>
    <property type="match status" value="1"/>
</dbReference>
<feature type="repeat" description="ANK" evidence="1">
    <location>
        <begin position="10"/>
        <end position="45"/>
    </location>
</feature>
<gene>
    <name evidence="3" type="ORF">UR34_C0004G0024</name>
</gene>
<dbReference type="InterPro" id="IPR025101">
    <property type="entry name" value="DUF4012"/>
</dbReference>
<keyword evidence="2" id="KW-0472">Membrane</keyword>
<organism evidence="3 4">
    <name type="scientific">candidate division WS6 bacterium GW2011_GWC1_33_20</name>
    <dbReference type="NCBI Taxonomy" id="1619089"/>
    <lineage>
        <taxon>Bacteria</taxon>
        <taxon>Candidatus Dojkabacteria</taxon>
    </lineage>
</organism>
<dbReference type="AlphaFoldDB" id="A0A0F9ZJ87"/>
<keyword evidence="1" id="KW-0040">ANK repeat</keyword>
<dbReference type="Proteomes" id="UP000034302">
    <property type="component" value="Unassembled WGS sequence"/>
</dbReference>
<dbReference type="InterPro" id="IPR036291">
    <property type="entry name" value="NAD(P)-bd_dom_sf"/>
</dbReference>
<dbReference type="InterPro" id="IPR002110">
    <property type="entry name" value="Ankyrin_rpt"/>
</dbReference>
<evidence type="ECO:0000313" key="3">
    <source>
        <dbReference type="EMBL" id="KKP44283.1"/>
    </source>
</evidence>
<feature type="transmembrane region" description="Helical" evidence="2">
    <location>
        <begin position="387"/>
        <end position="410"/>
    </location>
</feature>
<reference evidence="3 4" key="1">
    <citation type="journal article" date="2015" name="Nature">
        <title>rRNA introns, odd ribosomes, and small enigmatic genomes across a large radiation of phyla.</title>
        <authorList>
            <person name="Brown C.T."/>
            <person name="Hug L.A."/>
            <person name="Thomas B.C."/>
            <person name="Sharon I."/>
            <person name="Castelle C.J."/>
            <person name="Singh A."/>
            <person name="Wilkins M.J."/>
            <person name="Williams K.H."/>
            <person name="Banfield J.F."/>
        </authorList>
    </citation>
    <scope>NUCLEOTIDE SEQUENCE [LARGE SCALE GENOMIC DNA]</scope>
</reference>
<accession>A0A0F9ZJ87</accession>
<dbReference type="SUPFAM" id="SSF51735">
    <property type="entry name" value="NAD(P)-binding Rossmann-fold domains"/>
    <property type="match status" value="1"/>
</dbReference>
<evidence type="ECO:0000256" key="1">
    <source>
        <dbReference type="PROSITE-ProRule" id="PRU00023"/>
    </source>
</evidence>
<dbReference type="Pfam" id="PF13196">
    <property type="entry name" value="DUF4012"/>
    <property type="match status" value="1"/>
</dbReference>
<name>A0A0F9ZJ87_9BACT</name>
<keyword evidence="2" id="KW-0812">Transmembrane</keyword>
<protein>
    <submittedName>
        <fullName evidence="3">Uncharacterized protein</fullName>
    </submittedName>
</protein>
<proteinExistence type="predicted"/>
<comment type="caution">
    <text evidence="3">The sequence shown here is derived from an EMBL/GenBank/DDBJ whole genome shotgun (WGS) entry which is preliminary data.</text>
</comment>
<sequence>MDNTNLTKIKGQTPISIIVHGGNYTSFLLAKTLLEQGSHVVIIDKYTNSSKQYFTDLKKTGKVSFIDFKGLKSFYEKIARIDYLYYMLGQKVEDNGHFDSKDFLAETDYLNSSLTAANKYKAKISLVTSMRLNRELANRVNNEVTGKTKPYSPLELQRYGENFAAEFVDKTKANLRIIRLGTLLGKRINNITDNILDKLFTDSTQKHQIEIEGEGLELHNLIHESDAIYGILKLTFTDDTKGEVISLCNRNDYSTLSLAYKLLELDVEARAIKFVEKQSTDTVLQDLYVPAPNAEQFGWKQNVSLEESIIEQIQAYYEKSDKKWDADKVNNIKKYKAQDNIATTSKTKLGRFVYNITAPFRKLGNPKDVISTLNYTTILRNITITSLSLLVIYFLIAPIIGITLGSALIYKDSKTLRDSLEELNFDKLQQSTSNISSNISRVENNLNRIYWVFKLTNGVNEYRNINQIVEGTGYAMDSAQDLVVGLRPLGEYIKDFEPAVGFGEEKQNSREYTEYLKAIDDNQYSVKEGIYKMSLAQNLIDSVDTKDIPKFLQEYVLQYKDLINDVNTTVKPLEKVTQFLPDLLGVNERKRYLILTQNEGEIRSTGGWISTYAIVAIEGGQIREMFVDDIYNGDGALKLQGVTHKTPNSMIRALADVPYTFSLVNWDPNLDNVMLSAEQFIYDLGKGNEIDGLITMDTLFLEKLLDKWEGIEVPGETELITSSNLYTKIFEMQTEFMPTSTRKSIFLTDLTNEILTKVLSSKLVDYRDIGDILEESLTEKHIQVTFKNSTAKSYTDSMGWDGNIDSKYQNTPVNIDWNWGANKANLYIKKNHTLDIDIKDENTIDYKYQIAIQNDSTSNEFPQGEYVNYVRVLLPSSANIMSIKGLKDNKYDVYNEYGYKVVGGWFNTPIKETSTLEISYRILRDESGLSFPLVKTDTHFDMDINIYKQPGSKKDAYNLSLKFPETWEIEESEGMTRIENNVNRRLELSSDQYFNLSWKR</sequence>
<keyword evidence="2" id="KW-1133">Transmembrane helix</keyword>
<dbReference type="Gene3D" id="3.40.50.720">
    <property type="entry name" value="NAD(P)-binding Rossmann-like Domain"/>
    <property type="match status" value="1"/>
</dbReference>